<dbReference type="PANTHER" id="PTHR22954:SF3">
    <property type="entry name" value="PROTEIN CBG08539"/>
    <property type="match status" value="1"/>
</dbReference>
<sequence length="320" mass="37281">MRLAHVEARLEQQLTLNTLIASSYDDLTKVGLHNLNYQRIQARLTALKDDWEKFFIIHEAIGIALRELNHEDRLLPRIDIPKFSGNPEDWLSFKDLFTSLVIAIRSLSSVEKLQYLKTSLVGTAAQLLRNMSVTGDNFQRAWDALIAFYENKRMLVNTALNSLSLKRMTKELAGELERLYTSIMQIYRSLENLQRPVSHWDDFLIFIAVQRLDSETVKTWEQLLGSTKEPPKWHQFTEFLLSRLRSLQAFEKVTFGKLSIQPQKISVKTHYQGTSRKEDPNTEKKCPLCSDNHHPSLCTVYNTKSVQQRRLLIYKHKLCF</sequence>
<accession>A0A151J549</accession>
<dbReference type="STRING" id="471704.A0A151J549"/>
<dbReference type="InterPro" id="IPR005312">
    <property type="entry name" value="DUF1759"/>
</dbReference>
<dbReference type="EMBL" id="KQ980071">
    <property type="protein sequence ID" value="KYN17844.1"/>
    <property type="molecule type" value="Genomic_DNA"/>
</dbReference>
<organism evidence="1 2">
    <name type="scientific">Trachymyrmex cornetzi</name>
    <dbReference type="NCBI Taxonomy" id="471704"/>
    <lineage>
        <taxon>Eukaryota</taxon>
        <taxon>Metazoa</taxon>
        <taxon>Ecdysozoa</taxon>
        <taxon>Arthropoda</taxon>
        <taxon>Hexapoda</taxon>
        <taxon>Insecta</taxon>
        <taxon>Pterygota</taxon>
        <taxon>Neoptera</taxon>
        <taxon>Endopterygota</taxon>
        <taxon>Hymenoptera</taxon>
        <taxon>Apocrita</taxon>
        <taxon>Aculeata</taxon>
        <taxon>Formicoidea</taxon>
        <taxon>Formicidae</taxon>
        <taxon>Myrmicinae</taxon>
        <taxon>Trachymyrmex</taxon>
    </lineage>
</organism>
<dbReference type="Proteomes" id="UP000078492">
    <property type="component" value="Unassembled WGS sequence"/>
</dbReference>
<dbReference type="PANTHER" id="PTHR22954">
    <property type="entry name" value="RETROVIRAL PROTEASE-RELATED"/>
    <property type="match status" value="1"/>
</dbReference>
<dbReference type="AlphaFoldDB" id="A0A151J549"/>
<name>A0A151J549_9HYME</name>
<reference evidence="1 2" key="1">
    <citation type="submission" date="2015-09" db="EMBL/GenBank/DDBJ databases">
        <title>Trachymyrmex cornetzi WGS genome.</title>
        <authorList>
            <person name="Nygaard S."/>
            <person name="Hu H."/>
            <person name="Boomsma J."/>
            <person name="Zhang G."/>
        </authorList>
    </citation>
    <scope>NUCLEOTIDE SEQUENCE [LARGE SCALE GENOMIC DNA]</scope>
    <source>
        <strain evidence="1">Tcor2-1</strain>
        <tissue evidence="1">Whole body</tissue>
    </source>
</reference>
<protein>
    <recommendedName>
        <fullName evidence="3">Gag-Pol polyprotein</fullName>
    </recommendedName>
</protein>
<keyword evidence="2" id="KW-1185">Reference proteome</keyword>
<evidence type="ECO:0000313" key="1">
    <source>
        <dbReference type="EMBL" id="KYN17844.1"/>
    </source>
</evidence>
<proteinExistence type="predicted"/>
<dbReference type="Pfam" id="PF03564">
    <property type="entry name" value="DUF1759"/>
    <property type="match status" value="1"/>
</dbReference>
<evidence type="ECO:0000313" key="2">
    <source>
        <dbReference type="Proteomes" id="UP000078492"/>
    </source>
</evidence>
<evidence type="ECO:0008006" key="3">
    <source>
        <dbReference type="Google" id="ProtNLM"/>
    </source>
</evidence>
<gene>
    <name evidence="1" type="ORF">ALC57_09837</name>
</gene>